<accession>A0A941E3P2</accession>
<reference evidence="2" key="1">
    <citation type="submission" date="2021-04" db="EMBL/GenBank/DDBJ databases">
        <title>Genome based classification of Actinospica acidithermotolerans sp. nov., an actinobacterium isolated from an Indonesian hot spring.</title>
        <authorList>
            <person name="Kusuma A.B."/>
            <person name="Putra K.E."/>
            <person name="Nafisah S."/>
            <person name="Loh J."/>
            <person name="Nouioui I."/>
            <person name="Goodfellow M."/>
        </authorList>
    </citation>
    <scope>NUCLEOTIDE SEQUENCE</scope>
    <source>
        <strain evidence="2">MGRD01-02</strain>
    </source>
</reference>
<dbReference type="RefSeq" id="WP_212516774.1">
    <property type="nucleotide sequence ID" value="NZ_JAGSOH010000007.1"/>
</dbReference>
<evidence type="ECO:0000313" key="3">
    <source>
        <dbReference type="Proteomes" id="UP000676325"/>
    </source>
</evidence>
<sequence length="59" mass="6170">MSAVTQGALAAAVDLNGPGHYLNWGVIQISAANLVIIGVMIVVFVLALLLPFPKGRGRR</sequence>
<proteinExistence type="predicted"/>
<keyword evidence="1" id="KW-0812">Transmembrane</keyword>
<protein>
    <submittedName>
        <fullName evidence="2">Uncharacterized protein</fullName>
    </submittedName>
</protein>
<dbReference type="Proteomes" id="UP000676325">
    <property type="component" value="Unassembled WGS sequence"/>
</dbReference>
<gene>
    <name evidence="2" type="ORF">KDK95_04825</name>
</gene>
<keyword evidence="1" id="KW-1133">Transmembrane helix</keyword>
<evidence type="ECO:0000313" key="2">
    <source>
        <dbReference type="EMBL" id="MBR7825620.1"/>
    </source>
</evidence>
<keyword evidence="1" id="KW-0472">Membrane</keyword>
<keyword evidence="3" id="KW-1185">Reference proteome</keyword>
<dbReference type="AlphaFoldDB" id="A0A941E3P2"/>
<feature type="transmembrane region" description="Helical" evidence="1">
    <location>
        <begin position="26"/>
        <end position="50"/>
    </location>
</feature>
<dbReference type="EMBL" id="JAGSOH010000007">
    <property type="protein sequence ID" value="MBR7825620.1"/>
    <property type="molecule type" value="Genomic_DNA"/>
</dbReference>
<evidence type="ECO:0000256" key="1">
    <source>
        <dbReference type="SAM" id="Phobius"/>
    </source>
</evidence>
<name>A0A941E3P2_9ACTN</name>
<organism evidence="2 3">
    <name type="scientific">Actinospica acidithermotolerans</name>
    <dbReference type="NCBI Taxonomy" id="2828514"/>
    <lineage>
        <taxon>Bacteria</taxon>
        <taxon>Bacillati</taxon>
        <taxon>Actinomycetota</taxon>
        <taxon>Actinomycetes</taxon>
        <taxon>Catenulisporales</taxon>
        <taxon>Actinospicaceae</taxon>
        <taxon>Actinospica</taxon>
    </lineage>
</organism>
<comment type="caution">
    <text evidence="2">The sequence shown here is derived from an EMBL/GenBank/DDBJ whole genome shotgun (WGS) entry which is preliminary data.</text>
</comment>